<feature type="compositionally biased region" description="Low complexity" evidence="1">
    <location>
        <begin position="464"/>
        <end position="484"/>
    </location>
</feature>
<feature type="compositionally biased region" description="Basic and acidic residues" evidence="1">
    <location>
        <begin position="439"/>
        <end position="448"/>
    </location>
</feature>
<evidence type="ECO:0000313" key="4">
    <source>
        <dbReference type="Proteomes" id="UP001596512"/>
    </source>
</evidence>
<proteinExistence type="predicted"/>
<dbReference type="Pfam" id="PF11268">
    <property type="entry name" value="DUF3071"/>
    <property type="match status" value="1"/>
</dbReference>
<reference evidence="4" key="1">
    <citation type="journal article" date="2019" name="Int. J. Syst. Evol. Microbiol.">
        <title>The Global Catalogue of Microorganisms (GCM) 10K type strain sequencing project: providing services to taxonomists for standard genome sequencing and annotation.</title>
        <authorList>
            <consortium name="The Broad Institute Genomics Platform"/>
            <consortium name="The Broad Institute Genome Sequencing Center for Infectious Disease"/>
            <person name="Wu L."/>
            <person name="Ma J."/>
        </authorList>
    </citation>
    <scope>NUCLEOTIDE SEQUENCE [LARGE SCALE GENOMIC DNA]</scope>
    <source>
        <strain evidence="4">JCM 17695</strain>
    </source>
</reference>
<evidence type="ECO:0000256" key="1">
    <source>
        <dbReference type="SAM" id="MobiDB-lite"/>
    </source>
</evidence>
<feature type="compositionally biased region" description="Basic residues" evidence="1">
    <location>
        <begin position="450"/>
        <end position="463"/>
    </location>
</feature>
<gene>
    <name evidence="3" type="primary">sepH</name>
    <name evidence="3" type="ORF">ACFQV2_02850</name>
</gene>
<dbReference type="EMBL" id="JBHTEY010000004">
    <property type="protein sequence ID" value="MFC7612734.1"/>
    <property type="molecule type" value="Genomic_DNA"/>
</dbReference>
<feature type="compositionally biased region" description="Basic and acidic residues" evidence="1">
    <location>
        <begin position="337"/>
        <end position="352"/>
    </location>
</feature>
<accession>A0ABW2THW9</accession>
<dbReference type="InterPro" id="IPR021421">
    <property type="entry name" value="DUF3071"/>
</dbReference>
<evidence type="ECO:0000313" key="3">
    <source>
        <dbReference type="EMBL" id="MFC7612734.1"/>
    </source>
</evidence>
<evidence type="ECO:0000259" key="2">
    <source>
        <dbReference type="Pfam" id="PF11268"/>
    </source>
</evidence>
<dbReference type="NCBIfam" id="NF040712">
    <property type="entry name" value="SepH"/>
    <property type="match status" value="1"/>
</dbReference>
<keyword evidence="4" id="KW-1185">Reference proteome</keyword>
<dbReference type="Proteomes" id="UP001596512">
    <property type="component" value="Unassembled WGS sequence"/>
</dbReference>
<feature type="compositionally biased region" description="Low complexity" evidence="1">
    <location>
        <begin position="420"/>
        <end position="431"/>
    </location>
</feature>
<name>A0ABW2THW9_9PSEU</name>
<comment type="caution">
    <text evidence="3">The sequence shown here is derived from an EMBL/GenBank/DDBJ whole genome shotgun (WGS) entry which is preliminary data.</text>
</comment>
<feature type="region of interest" description="Disordered" evidence="1">
    <location>
        <begin position="238"/>
        <end position="491"/>
    </location>
</feature>
<feature type="domain" description="DUF3071" evidence="2">
    <location>
        <begin position="1"/>
        <end position="169"/>
    </location>
</feature>
<dbReference type="InterPro" id="IPR047682">
    <property type="entry name" value="SepH-like"/>
</dbReference>
<protein>
    <submittedName>
        <fullName evidence="3">Septation protein SepH</fullName>
    </submittedName>
</protein>
<organism evidence="3 4">
    <name type="scientific">Actinokineospora soli</name>
    <dbReference type="NCBI Taxonomy" id="1048753"/>
    <lineage>
        <taxon>Bacteria</taxon>
        <taxon>Bacillati</taxon>
        <taxon>Actinomycetota</taxon>
        <taxon>Actinomycetes</taxon>
        <taxon>Pseudonocardiales</taxon>
        <taxon>Pseudonocardiaceae</taxon>
        <taxon>Actinokineospora</taxon>
    </lineage>
</organism>
<sequence length="491" mass="52613">MRALRVVGLADGGKTVICEDPARGERFTLPADERLRAAARGDVTRLGQIEIELESQMRPREIQARIRAGESVEQVAEAAGIPTAKVERFAYPVLLERSRTADLAQRAHPVREDGPDLQTLGEICLNAFTLRGQDYTAATWDSWRGEDGKWVVQLCWTAGRSVNRAHWAFHPGAHGGTVSPLDEHSHDLLDPQPTRPLRTVRPVTELAQAALSIDPALLAARPEPAALEATPVGIGEIEPPVAPVPTPAQTELAEPARPAAGYESASRVEPARPAAGYETASRVEPARPAAGYETAARPEPARQPGGYEARPAEATGHDPEARGYASAARQAGASEQVARETGAHEPVRRSGEPDDEAVVHQPVAHEPVVREPVVRQPVAYTRSTTKPGAVPKEQPAPEPEPTDPTAREHQDFVEDFELTSPVEPEPSAEAPDQAALIEEPARKAEPRAAARARRRARSSRRGRTSSSAPAPTAADPARARPPTSGDAVGMI</sequence>